<proteinExistence type="predicted"/>
<name>F3CIE5_PSESG</name>
<gene>
    <name evidence="2" type="ORF">Pgy4_39345</name>
</gene>
<evidence type="ECO:0000313" key="2">
    <source>
        <dbReference type="EMBL" id="EGH19037.1"/>
    </source>
</evidence>
<protein>
    <submittedName>
        <fullName evidence="2">Uncharacterized protein</fullName>
    </submittedName>
</protein>
<reference evidence="2 3" key="1">
    <citation type="journal article" date="2011" name="PLoS Pathog.">
        <title>Dynamic evolution of pathogenicity revealed by sequencing and comparative genomics of 19 Pseudomonas syringae isolates.</title>
        <authorList>
            <person name="Baltrus D.A."/>
            <person name="Nishimura M.T."/>
            <person name="Romanchuk A."/>
            <person name="Chang J.H."/>
            <person name="Mukhtar M.S."/>
            <person name="Cherkis K."/>
            <person name="Roach J."/>
            <person name="Grant S.R."/>
            <person name="Jones C.D."/>
            <person name="Dangl J.L."/>
        </authorList>
    </citation>
    <scope>NUCLEOTIDE SEQUENCE [LARGE SCALE GENOMIC DNA]</scope>
    <source>
        <strain evidence="3">race 4</strain>
    </source>
</reference>
<evidence type="ECO:0000256" key="1">
    <source>
        <dbReference type="SAM" id="MobiDB-lite"/>
    </source>
</evidence>
<dbReference type="Proteomes" id="UP000005466">
    <property type="component" value="Unassembled WGS sequence"/>
</dbReference>
<feature type="region of interest" description="Disordered" evidence="1">
    <location>
        <begin position="20"/>
        <end position="42"/>
    </location>
</feature>
<dbReference type="EMBL" id="ADWY01003513">
    <property type="protein sequence ID" value="EGH19037.1"/>
    <property type="molecule type" value="Genomic_DNA"/>
</dbReference>
<organism evidence="2 3">
    <name type="scientific">Pseudomonas savastanoi pv. glycinea str. race 4</name>
    <dbReference type="NCBI Taxonomy" id="875330"/>
    <lineage>
        <taxon>Bacteria</taxon>
        <taxon>Pseudomonadati</taxon>
        <taxon>Pseudomonadota</taxon>
        <taxon>Gammaproteobacteria</taxon>
        <taxon>Pseudomonadales</taxon>
        <taxon>Pseudomonadaceae</taxon>
        <taxon>Pseudomonas</taxon>
    </lineage>
</organism>
<feature type="non-terminal residue" evidence="2">
    <location>
        <position position="1"/>
    </location>
</feature>
<sequence length="42" mass="4726">PTRSMGTMVFLRTALHRSLQERTQGVQKGMPTRSMGTMVCSR</sequence>
<evidence type="ECO:0000313" key="3">
    <source>
        <dbReference type="Proteomes" id="UP000005466"/>
    </source>
</evidence>
<comment type="caution">
    <text evidence="2">The sequence shown here is derived from an EMBL/GenBank/DDBJ whole genome shotgun (WGS) entry which is preliminary data.</text>
</comment>
<feature type="non-terminal residue" evidence="2">
    <location>
        <position position="42"/>
    </location>
</feature>
<dbReference type="AlphaFoldDB" id="F3CIE5"/>
<accession>F3CIE5</accession>